<gene>
    <name evidence="2" type="ORF">GWG61_04765</name>
</gene>
<organism evidence="2">
    <name type="scientific">Lactobacillus paragasseri</name>
    <dbReference type="NCBI Taxonomy" id="2107999"/>
    <lineage>
        <taxon>Bacteria</taxon>
        <taxon>Bacillati</taxon>
        <taxon>Bacillota</taxon>
        <taxon>Bacilli</taxon>
        <taxon>Lactobacillales</taxon>
        <taxon>Lactobacillaceae</taxon>
        <taxon>Lactobacillus</taxon>
    </lineage>
</organism>
<evidence type="ECO:0000256" key="1">
    <source>
        <dbReference type="SAM" id="Coils"/>
    </source>
</evidence>
<accession>A0A6B2FTK5</accession>
<keyword evidence="1" id="KW-0175">Coiled coil</keyword>
<reference evidence="2" key="1">
    <citation type="submission" date="2020-01" db="EMBL/GenBank/DDBJ databases">
        <title>Vaginal microbiome of pregnant Indian women: Insights into the genome of dominants Lactobacillus species.</title>
        <authorList>
            <person name="Das B."/>
            <person name="Mehta O."/>
            <person name="Ghosh T.S."/>
            <person name="Kothidar A."/>
            <person name="Gowtham M.R."/>
            <person name="Mitra R."/>
            <person name="Kshetrapal P."/>
            <person name="Wadhwa N."/>
            <person name="Thiruvengadam R."/>
            <person name="Nair G.B."/>
            <person name="Bhatnagar S."/>
            <person name="Das B."/>
        </authorList>
    </citation>
    <scope>NUCLEOTIDE SEQUENCE</scope>
    <source>
        <strain evidence="2">Indica</strain>
    </source>
</reference>
<dbReference type="EMBL" id="JAADJO010000008">
    <property type="protein sequence ID" value="NDJ73815.1"/>
    <property type="molecule type" value="Genomic_DNA"/>
</dbReference>
<evidence type="ECO:0000313" key="2">
    <source>
        <dbReference type="EMBL" id="NDJ73815.1"/>
    </source>
</evidence>
<protein>
    <submittedName>
        <fullName evidence="2">Uncharacterized protein</fullName>
    </submittedName>
</protein>
<dbReference type="AlphaFoldDB" id="A0A6B2FTK5"/>
<dbReference type="RefSeq" id="WP_144231234.1">
    <property type="nucleotide sequence ID" value="NZ_CAKMAD010000001.1"/>
</dbReference>
<feature type="coiled-coil region" evidence="1">
    <location>
        <begin position="257"/>
        <end position="293"/>
    </location>
</feature>
<proteinExistence type="predicted"/>
<sequence length="562" mass="65875">MINAVQLTVSQFLDGVSLDIPSSFKFINYKLLTDNEGILSEKEESIRPTLMGTLIDYLTRLVICRDLTAFDLIKSSQRKLVQQVKIEFKDSTIEKLTREQVELATRLCLFEHEFRGNQYVDPQKESIEIDHQTLIHIKTMLYRSKNFFDRIGYPKLLAYKCSITTPLNEKPYVEVYGDGDYLLSNALVDFKVSKRKTSRDYIRQLLVYYNGLIESDLNKKKVKKDNITALMIFNPRLDMFYKIDLENIDQSDILKVYQNLNLKLMEIREKKKRENKKKKVDQKRRDISTQENAKFLRDPFLRLEDGIHRVSREEYKRFYGEKLTSFSRPGQIILIKKEGYYMFFLEKDSKQYLLKGGDIINISHSLNYYYDNLSLYVERVKNIFSPYYEALKKIAKEVKSIGGDGKLHGAIINIDYLNHIYVEPSTGALKYYYATDTTSRTVYPSLIGLLSDSATEYISLTGPTHSKILKKFLSRKRGLLKKSESIKLLNAPKDINNLIVENDPNYEKPVSEEGYNSEMYYKSRVMSQVQYLFEQKVVRFWRDGVVENKYPITVRNSKKLNN</sequence>
<comment type="caution">
    <text evidence="2">The sequence shown here is derived from an EMBL/GenBank/DDBJ whole genome shotgun (WGS) entry which is preliminary data.</text>
</comment>
<name>A0A6B2FTK5_9LACO</name>